<name>A0A1H1U6N4_MUCMA</name>
<dbReference type="EMBL" id="LT629740">
    <property type="protein sequence ID" value="SDS68170.1"/>
    <property type="molecule type" value="Genomic_DNA"/>
</dbReference>
<dbReference type="Proteomes" id="UP000199679">
    <property type="component" value="Chromosome I"/>
</dbReference>
<keyword evidence="2" id="KW-0812">Transmembrane</keyword>
<keyword evidence="4" id="KW-1185">Reference proteome</keyword>
<dbReference type="InterPro" id="IPR051829">
    <property type="entry name" value="Multiheme_Cytochr_ET"/>
</dbReference>
<evidence type="ECO:0000313" key="4">
    <source>
        <dbReference type="Proteomes" id="UP000199679"/>
    </source>
</evidence>
<feature type="transmembrane region" description="Helical" evidence="2">
    <location>
        <begin position="5"/>
        <end position="22"/>
    </location>
</feature>
<keyword evidence="2" id="KW-1133">Transmembrane helix</keyword>
<protein>
    <submittedName>
        <fullName evidence="3">Cytochrome c554 and c-prime</fullName>
    </submittedName>
</protein>
<evidence type="ECO:0000256" key="1">
    <source>
        <dbReference type="ARBA" id="ARBA00022729"/>
    </source>
</evidence>
<dbReference type="SUPFAM" id="SSF48695">
    <property type="entry name" value="Multiheme cytochromes"/>
    <property type="match status" value="1"/>
</dbReference>
<dbReference type="OrthoDB" id="9814800at2"/>
<dbReference type="PANTHER" id="PTHR35038:SF8">
    <property type="entry name" value="C-TYPE POLYHEME CYTOCHROME OMCC"/>
    <property type="match status" value="1"/>
</dbReference>
<evidence type="ECO:0000256" key="2">
    <source>
        <dbReference type="SAM" id="Phobius"/>
    </source>
</evidence>
<dbReference type="InterPro" id="IPR036280">
    <property type="entry name" value="Multihaem_cyt_sf"/>
</dbReference>
<keyword evidence="1" id="KW-0732">Signal</keyword>
<proteinExistence type="predicted"/>
<sequence length="405" mass="45772">MKKIVFISIILVSLFVIIYLAFKGSKPTDPRGDAYAGSATCMKCHGDIYKSYLHTAHYMASMPADMNTVHGSFIKSFNTFKVSDAQKVVMQKLDSGMYQSYYLNGKLIERHRFDIVLGDVKGESYLFWEGNGLNQLPISYFTKQDKWLMSPGYAPGIADFTRIITSRCMECHASYIADQPTDAQRLDNAEQFDKNSLVYSVDCERCHGPGAQHVEFQTNNPGIKIAKYIARFSSLPRARKIDVCGECHSGNKSQMIRSTFFFRPGDTLANFKLPDFVRAIDISHLDVHGNQVQLLESSKCFIHSKMDCGTCHNIHQNQRGNIALFTQKCLDCHSINNHNYCKISNPLNAKLIRSNCIQCHMPALLTRVIITSNIDKTTNADILVRSHHIAIYPEETKKILTMLAK</sequence>
<gene>
    <name evidence="3" type="ORF">SAMN05216490_1603</name>
</gene>
<accession>A0A1H1U6N4</accession>
<evidence type="ECO:0000313" key="3">
    <source>
        <dbReference type="EMBL" id="SDS68170.1"/>
    </source>
</evidence>
<organism evidence="3 4">
    <name type="scientific">Mucilaginibacter mallensis</name>
    <dbReference type="NCBI Taxonomy" id="652787"/>
    <lineage>
        <taxon>Bacteria</taxon>
        <taxon>Pseudomonadati</taxon>
        <taxon>Bacteroidota</taxon>
        <taxon>Sphingobacteriia</taxon>
        <taxon>Sphingobacteriales</taxon>
        <taxon>Sphingobacteriaceae</taxon>
        <taxon>Mucilaginibacter</taxon>
    </lineage>
</organism>
<reference evidence="3 4" key="1">
    <citation type="submission" date="2016-10" db="EMBL/GenBank/DDBJ databases">
        <authorList>
            <person name="de Groot N.N."/>
        </authorList>
    </citation>
    <scope>NUCLEOTIDE SEQUENCE [LARGE SCALE GENOMIC DNA]</scope>
    <source>
        <strain evidence="3 4">MP1X4</strain>
    </source>
</reference>
<dbReference type="Gene3D" id="1.10.1130.10">
    <property type="entry name" value="Flavocytochrome C3, Chain A"/>
    <property type="match status" value="1"/>
</dbReference>
<dbReference type="RefSeq" id="WP_091371070.1">
    <property type="nucleotide sequence ID" value="NZ_LT629740.1"/>
</dbReference>
<keyword evidence="2" id="KW-0472">Membrane</keyword>
<dbReference type="STRING" id="652787.SAMN05216490_1603"/>
<dbReference type="PANTHER" id="PTHR35038">
    <property type="entry name" value="DISSIMILATORY SULFITE REDUCTASE SIRA"/>
    <property type="match status" value="1"/>
</dbReference>
<dbReference type="AlphaFoldDB" id="A0A1H1U6N4"/>